<evidence type="ECO:0000313" key="2">
    <source>
        <dbReference type="EMBL" id="KAK7422575.1"/>
    </source>
</evidence>
<accession>A0ABR1HMX9</accession>
<gene>
    <name evidence="2" type="ORF">QQX98_001598</name>
</gene>
<evidence type="ECO:0000313" key="3">
    <source>
        <dbReference type="Proteomes" id="UP001498476"/>
    </source>
</evidence>
<feature type="region of interest" description="Disordered" evidence="1">
    <location>
        <begin position="117"/>
        <end position="191"/>
    </location>
</feature>
<evidence type="ECO:0000256" key="1">
    <source>
        <dbReference type="SAM" id="MobiDB-lite"/>
    </source>
</evidence>
<reference evidence="2 3" key="1">
    <citation type="journal article" date="2025" name="Microbiol. Resour. Announc.">
        <title>Draft genome sequences for Neonectria magnoliae and Neonectria punicea, canker pathogens of Liriodendron tulipifera and Acer saccharum in West Virginia.</title>
        <authorList>
            <person name="Petronek H.M."/>
            <person name="Kasson M.T."/>
            <person name="Metheny A.M."/>
            <person name="Stauder C.M."/>
            <person name="Lovett B."/>
            <person name="Lynch S.C."/>
            <person name="Garnas J.R."/>
            <person name="Kasson L.R."/>
            <person name="Stajich J.E."/>
        </authorList>
    </citation>
    <scope>NUCLEOTIDE SEQUENCE [LARGE SCALE GENOMIC DNA]</scope>
    <source>
        <strain evidence="2 3">NRRL 64653</strain>
    </source>
</reference>
<keyword evidence="3" id="KW-1185">Reference proteome</keyword>
<protein>
    <submittedName>
        <fullName evidence="2">Uncharacterized protein</fullName>
    </submittedName>
</protein>
<sequence length="191" mass="21776">MQPIEDASAIPSTPERRRQDDWVFSTPTCRAELTLKIAILDRRYDEKWEDYQISTPKCDADIEEHISNFKKHRDDYFDDFCVVMRKTARKMDTIKAETTELQRETGILKAQVAAQLAAQESSSDGSGEDEVVGTSPRMLETANVGDEVEQQTGPPARNLRSRKRKTETGEEEEAGKKKAGKRSRSRKTQHE</sequence>
<organism evidence="2 3">
    <name type="scientific">Neonectria punicea</name>
    <dbReference type="NCBI Taxonomy" id="979145"/>
    <lineage>
        <taxon>Eukaryota</taxon>
        <taxon>Fungi</taxon>
        <taxon>Dikarya</taxon>
        <taxon>Ascomycota</taxon>
        <taxon>Pezizomycotina</taxon>
        <taxon>Sordariomycetes</taxon>
        <taxon>Hypocreomycetidae</taxon>
        <taxon>Hypocreales</taxon>
        <taxon>Nectriaceae</taxon>
        <taxon>Neonectria</taxon>
    </lineage>
</organism>
<dbReference type="EMBL" id="JAZAVJ010000015">
    <property type="protein sequence ID" value="KAK7422575.1"/>
    <property type="molecule type" value="Genomic_DNA"/>
</dbReference>
<proteinExistence type="predicted"/>
<name>A0ABR1HMX9_9HYPO</name>
<comment type="caution">
    <text evidence="2">The sequence shown here is derived from an EMBL/GenBank/DDBJ whole genome shotgun (WGS) entry which is preliminary data.</text>
</comment>
<dbReference type="Proteomes" id="UP001498476">
    <property type="component" value="Unassembled WGS sequence"/>
</dbReference>
<feature type="compositionally biased region" description="Basic residues" evidence="1">
    <location>
        <begin position="177"/>
        <end position="191"/>
    </location>
</feature>